<reference evidence="1 2" key="1">
    <citation type="submission" date="2020-08" db="EMBL/GenBank/DDBJ databases">
        <title>Sequencing the genomes of 1000 actinobacteria strains.</title>
        <authorList>
            <person name="Klenk H.-P."/>
        </authorList>
    </citation>
    <scope>NUCLEOTIDE SEQUENCE [LARGE SCALE GENOMIC DNA]</scope>
    <source>
        <strain evidence="1 2">DSM 17294</strain>
    </source>
</reference>
<dbReference type="Proteomes" id="UP000558997">
    <property type="component" value="Unassembled WGS sequence"/>
</dbReference>
<protein>
    <submittedName>
        <fullName evidence="1">Uncharacterized protein</fullName>
    </submittedName>
</protein>
<comment type="caution">
    <text evidence="1">The sequence shown here is derived from an EMBL/GenBank/DDBJ whole genome shotgun (WGS) entry which is preliminary data.</text>
</comment>
<dbReference type="EMBL" id="JACHNF010000001">
    <property type="protein sequence ID" value="MBB5982433.1"/>
    <property type="molecule type" value="Genomic_DNA"/>
</dbReference>
<evidence type="ECO:0000313" key="2">
    <source>
        <dbReference type="Proteomes" id="UP000558997"/>
    </source>
</evidence>
<organism evidence="1 2">
    <name type="scientific">Kribbella solani</name>
    <dbReference type="NCBI Taxonomy" id="236067"/>
    <lineage>
        <taxon>Bacteria</taxon>
        <taxon>Bacillati</taxon>
        <taxon>Actinomycetota</taxon>
        <taxon>Actinomycetes</taxon>
        <taxon>Propionibacteriales</taxon>
        <taxon>Kribbellaceae</taxon>
        <taxon>Kribbella</taxon>
    </lineage>
</organism>
<sequence length="107" mass="12238">MTLDLGGREAEVLGRVLERFDQTDGGHWIWNSYVNTGGNPVLMIGKGDGQKGVKTLQVRRIVFEMLNRELQPDELVWRTCREQLCVASAHLKAMTLVEYYDQLRSTK</sequence>
<evidence type="ECO:0000313" key="1">
    <source>
        <dbReference type="EMBL" id="MBB5982433.1"/>
    </source>
</evidence>
<dbReference type="AlphaFoldDB" id="A0A841DV08"/>
<accession>A0A841DV08</accession>
<dbReference type="RefSeq" id="WP_184839644.1">
    <property type="nucleotide sequence ID" value="NZ_BAAAVN010000008.1"/>
</dbReference>
<proteinExistence type="predicted"/>
<keyword evidence="2" id="KW-1185">Reference proteome</keyword>
<name>A0A841DV08_9ACTN</name>
<gene>
    <name evidence="1" type="ORF">HDA44_005774</name>
</gene>